<dbReference type="OrthoDB" id="977752at2"/>
<dbReference type="PANTHER" id="PTHR33308:SF9">
    <property type="entry name" value="PEPTIDOGLYCAN HYDROLASE FLGJ"/>
    <property type="match status" value="1"/>
</dbReference>
<evidence type="ECO:0000256" key="5">
    <source>
        <dbReference type="SAM" id="SignalP"/>
    </source>
</evidence>
<proteinExistence type="predicted"/>
<keyword evidence="3" id="KW-0378">Hydrolase</keyword>
<dbReference type="Gene3D" id="3.10.350.10">
    <property type="entry name" value="LysM domain"/>
    <property type="match status" value="1"/>
</dbReference>
<dbReference type="EMBL" id="CP042435">
    <property type="protein sequence ID" value="QEC67761.1"/>
    <property type="molecule type" value="Genomic_DNA"/>
</dbReference>
<keyword evidence="1" id="KW-0929">Antimicrobial</keyword>
<evidence type="ECO:0000313" key="7">
    <source>
        <dbReference type="EMBL" id="QEC67761.1"/>
    </source>
</evidence>
<evidence type="ECO:0000256" key="1">
    <source>
        <dbReference type="ARBA" id="ARBA00022529"/>
    </source>
</evidence>
<dbReference type="PANTHER" id="PTHR33308">
    <property type="entry name" value="PEPTIDOGLYCAN HYDROLASE FLGJ"/>
    <property type="match status" value="1"/>
</dbReference>
<evidence type="ECO:0000256" key="4">
    <source>
        <dbReference type="ARBA" id="ARBA00032108"/>
    </source>
</evidence>
<keyword evidence="8" id="KW-1185">Reference proteome</keyword>
<dbReference type="Gene3D" id="1.10.530.10">
    <property type="match status" value="1"/>
</dbReference>
<dbReference type="InterPro" id="IPR002901">
    <property type="entry name" value="MGlyc_endo_b_GlcNAc-like_dom"/>
</dbReference>
<name>A0A5B8VA75_9BACT</name>
<evidence type="ECO:0000313" key="8">
    <source>
        <dbReference type="Proteomes" id="UP000321533"/>
    </source>
</evidence>
<dbReference type="PROSITE" id="PS51782">
    <property type="entry name" value="LYSM"/>
    <property type="match status" value="1"/>
</dbReference>
<dbReference type="CDD" id="cd00118">
    <property type="entry name" value="LysM"/>
    <property type="match status" value="1"/>
</dbReference>
<dbReference type="Pfam" id="PF01832">
    <property type="entry name" value="Glucosaminidase"/>
    <property type="match status" value="1"/>
</dbReference>
<dbReference type="InterPro" id="IPR018392">
    <property type="entry name" value="LysM"/>
</dbReference>
<dbReference type="InterPro" id="IPR036779">
    <property type="entry name" value="LysM_dom_sf"/>
</dbReference>
<evidence type="ECO:0000256" key="2">
    <source>
        <dbReference type="ARBA" id="ARBA00022638"/>
    </source>
</evidence>
<feature type="chain" id="PRO_5022955551" description="Peptidoglycan hydrolase" evidence="5">
    <location>
        <begin position="21"/>
        <end position="360"/>
    </location>
</feature>
<dbReference type="GO" id="GO:0004040">
    <property type="term" value="F:amidase activity"/>
    <property type="evidence" value="ECO:0007669"/>
    <property type="project" value="InterPro"/>
</dbReference>
<dbReference type="SMART" id="SM00047">
    <property type="entry name" value="LYZ2"/>
    <property type="match status" value="1"/>
</dbReference>
<feature type="domain" description="LysM" evidence="6">
    <location>
        <begin position="240"/>
        <end position="285"/>
    </location>
</feature>
<dbReference type="GO" id="GO:0042742">
    <property type="term" value="P:defense response to bacterium"/>
    <property type="evidence" value="ECO:0007669"/>
    <property type="project" value="UniProtKB-KW"/>
</dbReference>
<protein>
    <recommendedName>
        <fullName evidence="4">Peptidoglycan hydrolase</fullName>
    </recommendedName>
</protein>
<keyword evidence="5" id="KW-0732">Signal</keyword>
<dbReference type="GO" id="GO:0031640">
    <property type="term" value="P:killing of cells of another organism"/>
    <property type="evidence" value="ECO:0007669"/>
    <property type="project" value="UniProtKB-KW"/>
</dbReference>
<dbReference type="KEGG" id="pgin:FRZ67_10805"/>
<feature type="signal peptide" evidence="5">
    <location>
        <begin position="1"/>
        <end position="20"/>
    </location>
</feature>
<dbReference type="AlphaFoldDB" id="A0A5B8VA75"/>
<keyword evidence="2" id="KW-0081">Bacteriolytic enzyme</keyword>
<gene>
    <name evidence="7" type="ORF">FRZ67_10805</name>
</gene>
<dbReference type="RefSeq" id="WP_147189568.1">
    <property type="nucleotide sequence ID" value="NZ_CP042435.1"/>
</dbReference>
<evidence type="ECO:0000256" key="3">
    <source>
        <dbReference type="ARBA" id="ARBA00022801"/>
    </source>
</evidence>
<sequence length="360" mass="40273">MKRFSLLIFPLFFLMTYVSAQTNDAVQQYIEKYKEIAINEEIRTGVPAAITLAQGIFESMAGQSDLALASNNHFGIKCKENWTGKKVYHDDDSRGECFRSYTTVEESYRDHSDFLKSRPNYTFLFTIDPSDYKAWAYGLKKAGYATNPVYAQAIIKKIEDNDLQQYTLIAMQRGSGVQPDVAVNNTPDKPVMNTVVAALPDVSAIAIQSAEKPSAQETVLAEYNGEGNYPIGMFTINQTKTIYAAAGTSLFALASNNNIALEKLLEFNEIDNSDDILAQGQLIYLEKKSKKSNTKDFHIVAPNETIETIAQREGIQLESLFEYNKMQKGLEPAPGEKVYLKPGRQTYYPKLLPKNNAKIG</sequence>
<dbReference type="Proteomes" id="UP000321533">
    <property type="component" value="Chromosome"/>
</dbReference>
<organism evidence="7 8">
    <name type="scientific">Panacibacter ginsenosidivorans</name>
    <dbReference type="NCBI Taxonomy" id="1813871"/>
    <lineage>
        <taxon>Bacteria</taxon>
        <taxon>Pseudomonadati</taxon>
        <taxon>Bacteroidota</taxon>
        <taxon>Chitinophagia</taxon>
        <taxon>Chitinophagales</taxon>
        <taxon>Chitinophagaceae</taxon>
        <taxon>Panacibacter</taxon>
    </lineage>
</organism>
<reference evidence="7 8" key="1">
    <citation type="journal article" date="2016" name="Int. J. Syst. Evol. Microbiol.">
        <title>Panacibacter ginsenosidivorans gen. nov., sp. nov., with ginsenoside converting activity isolated from soil of a ginseng field.</title>
        <authorList>
            <person name="Siddiqi M.Z."/>
            <person name="Muhammad Shafi S."/>
            <person name="Choi K.D."/>
            <person name="Im W.T."/>
        </authorList>
    </citation>
    <scope>NUCLEOTIDE SEQUENCE [LARGE SCALE GENOMIC DNA]</scope>
    <source>
        <strain evidence="7 8">Gsoil1550</strain>
    </source>
</reference>
<evidence type="ECO:0000259" key="6">
    <source>
        <dbReference type="PROSITE" id="PS51782"/>
    </source>
</evidence>
<dbReference type="InterPro" id="IPR051056">
    <property type="entry name" value="Glycosyl_Hydrolase_73"/>
</dbReference>
<accession>A0A5B8VA75</accession>
<dbReference type="Pfam" id="PF01476">
    <property type="entry name" value="LysM"/>
    <property type="match status" value="2"/>
</dbReference>
<dbReference type="SMART" id="SM00257">
    <property type="entry name" value="LysM"/>
    <property type="match status" value="2"/>
</dbReference>